<keyword evidence="1" id="KW-1133">Transmembrane helix</keyword>
<keyword evidence="1" id="KW-0812">Transmembrane</keyword>
<comment type="caution">
    <text evidence="2">The sequence shown here is derived from an EMBL/GenBank/DDBJ whole genome shotgun (WGS) entry which is preliminary data.</text>
</comment>
<evidence type="ECO:0000313" key="3">
    <source>
        <dbReference type="Proteomes" id="UP000790347"/>
    </source>
</evidence>
<organism evidence="2 3">
    <name type="scientific">Dermatophagoides farinae</name>
    <name type="common">American house dust mite</name>
    <dbReference type="NCBI Taxonomy" id="6954"/>
    <lineage>
        <taxon>Eukaryota</taxon>
        <taxon>Metazoa</taxon>
        <taxon>Ecdysozoa</taxon>
        <taxon>Arthropoda</taxon>
        <taxon>Chelicerata</taxon>
        <taxon>Arachnida</taxon>
        <taxon>Acari</taxon>
        <taxon>Acariformes</taxon>
        <taxon>Sarcoptiformes</taxon>
        <taxon>Astigmata</taxon>
        <taxon>Psoroptidia</taxon>
        <taxon>Analgoidea</taxon>
        <taxon>Pyroglyphidae</taxon>
        <taxon>Dermatophagoidinae</taxon>
        <taxon>Dermatophagoides</taxon>
    </lineage>
</organism>
<feature type="transmembrane region" description="Helical" evidence="1">
    <location>
        <begin position="133"/>
        <end position="152"/>
    </location>
</feature>
<gene>
    <name evidence="2" type="ORF">DERF_009863</name>
</gene>
<proteinExistence type="predicted"/>
<accession>A0A922I010</accession>
<dbReference type="EMBL" id="ASGP02000004">
    <property type="protein sequence ID" value="KAH9511396.1"/>
    <property type="molecule type" value="Genomic_DNA"/>
</dbReference>
<dbReference type="Proteomes" id="UP000790347">
    <property type="component" value="Unassembled WGS sequence"/>
</dbReference>
<dbReference type="AlphaFoldDB" id="A0A922I010"/>
<keyword evidence="3" id="KW-1185">Reference proteome</keyword>
<protein>
    <submittedName>
        <fullName evidence="2">Uncharacterized protein</fullName>
    </submittedName>
</protein>
<reference evidence="2" key="1">
    <citation type="submission" date="2013-05" db="EMBL/GenBank/DDBJ databases">
        <authorList>
            <person name="Yim A.K.Y."/>
            <person name="Chan T.F."/>
            <person name="Ji K.M."/>
            <person name="Liu X.Y."/>
            <person name="Zhou J.W."/>
            <person name="Li R.Q."/>
            <person name="Yang K.Y."/>
            <person name="Li J."/>
            <person name="Li M."/>
            <person name="Law P.T.W."/>
            <person name="Wu Y.L."/>
            <person name="Cai Z.L."/>
            <person name="Qin H."/>
            <person name="Bao Y."/>
            <person name="Leung R.K.K."/>
            <person name="Ng P.K.S."/>
            <person name="Zou J."/>
            <person name="Zhong X.J."/>
            <person name="Ran P.X."/>
            <person name="Zhong N.S."/>
            <person name="Liu Z.G."/>
            <person name="Tsui S.K.W."/>
        </authorList>
    </citation>
    <scope>NUCLEOTIDE SEQUENCE</scope>
    <source>
        <strain evidence="2">Derf</strain>
        <tissue evidence="2">Whole organism</tissue>
    </source>
</reference>
<feature type="transmembrane region" description="Helical" evidence="1">
    <location>
        <begin position="164"/>
        <end position="186"/>
    </location>
</feature>
<name>A0A922I010_DERFA</name>
<keyword evidence="1" id="KW-0472">Membrane</keyword>
<evidence type="ECO:0000256" key="1">
    <source>
        <dbReference type="SAM" id="Phobius"/>
    </source>
</evidence>
<reference evidence="2" key="2">
    <citation type="journal article" date="2022" name="Res Sq">
        <title>Comparative Genomics Reveals Insights into the Divergent Evolution of Astigmatic Mites and Household Pest Adaptations.</title>
        <authorList>
            <person name="Xiong Q."/>
            <person name="Wan A.T.-Y."/>
            <person name="Liu X.-Y."/>
            <person name="Fung C.S.-H."/>
            <person name="Xiao X."/>
            <person name="Malainual N."/>
            <person name="Hou J."/>
            <person name="Wang L."/>
            <person name="Wang M."/>
            <person name="Yang K."/>
            <person name="Cui Y."/>
            <person name="Leung E."/>
            <person name="Nong W."/>
            <person name="Shin S.-K."/>
            <person name="Au S."/>
            <person name="Jeong K.Y."/>
            <person name="Chew F.T."/>
            <person name="Hui J."/>
            <person name="Leung T.F."/>
            <person name="Tungtrongchitr A."/>
            <person name="Zhong N."/>
            <person name="Liu Z."/>
            <person name="Tsui S."/>
        </authorList>
    </citation>
    <scope>NUCLEOTIDE SEQUENCE</scope>
    <source>
        <strain evidence="2">Derf</strain>
        <tissue evidence="2">Whole organism</tissue>
    </source>
</reference>
<sequence length="197" mass="22489">MFKIYHCTVAMYLGNCQVSYVDRRCLHISMQKNTGAKRSFYVGSIDLSIVGSNLAVYFLSIVHALAPISHPIELFEIWFQKNTNTVLIYWWNVSRLKLSSGISIFINRCSDDDRPVGNSHGQNLSSGLEYQSSLFVTLVVIVRMEIPVTVLVRNIDCRYPLLRWWSSLMEISMPVVSVIYLSIHYYSLIGTGLLLNI</sequence>
<feature type="transmembrane region" description="Helical" evidence="1">
    <location>
        <begin position="40"/>
        <end position="66"/>
    </location>
</feature>
<evidence type="ECO:0000313" key="2">
    <source>
        <dbReference type="EMBL" id="KAH9511396.1"/>
    </source>
</evidence>